<proteinExistence type="predicted"/>
<sequence length="250" mass="29037">MIKFFRKIRLKMLSENKFSRYLIYAIGEIILVVIGILIALQLNNQNNIQTEKQGLKNYLGKIAQNINDDIEFGEFMLKTRTEQSALCANATILIANRDFSENSQSIITNAVFAMIIETPINFNRSGFESLKNSGYLQYLDNSKVEKLIYNYYKTVDNILFEESSCQVWANDLDLELQKNGFMPEWLEIENRPNQKLNEMLGNYTDILCEHKGHGIVLSLFVRGFLFDPYLTDWYKKQITLGKELLKAIEE</sequence>
<feature type="transmembrane region" description="Helical" evidence="1">
    <location>
        <begin position="21"/>
        <end position="42"/>
    </location>
</feature>
<accession>A0ABV2SY15</accession>
<dbReference type="RefSeq" id="WP_354616594.1">
    <property type="nucleotide sequence ID" value="NZ_JBEXAE010000011.1"/>
</dbReference>
<name>A0ABV2SY15_9FLAO</name>
<evidence type="ECO:0000313" key="3">
    <source>
        <dbReference type="Proteomes" id="UP001549799"/>
    </source>
</evidence>
<protein>
    <submittedName>
        <fullName evidence="2">Uncharacterized protein</fullName>
    </submittedName>
</protein>
<organism evidence="2 3">
    <name type="scientific">Sediminicola arcticus</name>
    <dbReference type="NCBI Taxonomy" id="1574308"/>
    <lineage>
        <taxon>Bacteria</taxon>
        <taxon>Pseudomonadati</taxon>
        <taxon>Bacteroidota</taxon>
        <taxon>Flavobacteriia</taxon>
        <taxon>Flavobacteriales</taxon>
        <taxon>Flavobacteriaceae</taxon>
        <taxon>Sediminicola</taxon>
    </lineage>
</organism>
<keyword evidence="1" id="KW-0472">Membrane</keyword>
<keyword evidence="1" id="KW-0812">Transmembrane</keyword>
<evidence type="ECO:0000313" key="2">
    <source>
        <dbReference type="EMBL" id="MET6992052.1"/>
    </source>
</evidence>
<evidence type="ECO:0000256" key="1">
    <source>
        <dbReference type="SAM" id="Phobius"/>
    </source>
</evidence>
<dbReference type="Proteomes" id="UP001549799">
    <property type="component" value="Unassembled WGS sequence"/>
</dbReference>
<comment type="caution">
    <text evidence="2">The sequence shown here is derived from an EMBL/GenBank/DDBJ whole genome shotgun (WGS) entry which is preliminary data.</text>
</comment>
<gene>
    <name evidence="2" type="ORF">ABXZ36_15500</name>
</gene>
<dbReference type="EMBL" id="JBEXAE010000011">
    <property type="protein sequence ID" value="MET6992052.1"/>
    <property type="molecule type" value="Genomic_DNA"/>
</dbReference>
<reference evidence="2 3" key="1">
    <citation type="submission" date="2024-07" db="EMBL/GenBank/DDBJ databases">
        <title>The genome sequence of type strain Sediminicola arcticus GDMCC 1.2805.</title>
        <authorList>
            <person name="Liu Y."/>
        </authorList>
    </citation>
    <scope>NUCLEOTIDE SEQUENCE [LARGE SCALE GENOMIC DNA]</scope>
    <source>
        <strain evidence="2 3">GDMCC 1.2805</strain>
    </source>
</reference>
<keyword evidence="3" id="KW-1185">Reference proteome</keyword>
<keyword evidence="1" id="KW-1133">Transmembrane helix</keyword>